<reference evidence="1 2" key="1">
    <citation type="submission" date="2016-11" db="EMBL/GenBank/DDBJ databases">
        <authorList>
            <person name="Jaros S."/>
            <person name="Januszkiewicz K."/>
            <person name="Wedrychowicz H."/>
        </authorList>
    </citation>
    <scope>NUCLEOTIDE SEQUENCE [LARGE SCALE GENOMIC DNA]</scope>
    <source>
        <strain evidence="1 2">GAS242</strain>
    </source>
</reference>
<sequence length="51" mass="5833">MKRIPVGVIHKTYAGWPSGRFAPVRLGHRARRLHEVDRSLTHENLEDSGVE</sequence>
<dbReference type="AlphaFoldDB" id="A0A1M5Q5V6"/>
<accession>A0A1M5Q5V6</accession>
<dbReference type="Proteomes" id="UP000190675">
    <property type="component" value="Chromosome I"/>
</dbReference>
<gene>
    <name evidence="1" type="ORF">SAMN05444169_5707</name>
</gene>
<name>A0A1M5Q5V6_9BRAD</name>
<evidence type="ECO:0000313" key="2">
    <source>
        <dbReference type="Proteomes" id="UP000190675"/>
    </source>
</evidence>
<protein>
    <submittedName>
        <fullName evidence="1">Uncharacterized protein</fullName>
    </submittedName>
</protein>
<proteinExistence type="predicted"/>
<dbReference type="EMBL" id="LT670818">
    <property type="protein sequence ID" value="SHH09435.1"/>
    <property type="molecule type" value="Genomic_DNA"/>
</dbReference>
<evidence type="ECO:0000313" key="1">
    <source>
        <dbReference type="EMBL" id="SHH09435.1"/>
    </source>
</evidence>
<organism evidence="1 2">
    <name type="scientific">Bradyrhizobium erythrophlei</name>
    <dbReference type="NCBI Taxonomy" id="1437360"/>
    <lineage>
        <taxon>Bacteria</taxon>
        <taxon>Pseudomonadati</taxon>
        <taxon>Pseudomonadota</taxon>
        <taxon>Alphaproteobacteria</taxon>
        <taxon>Hyphomicrobiales</taxon>
        <taxon>Nitrobacteraceae</taxon>
        <taxon>Bradyrhizobium</taxon>
    </lineage>
</organism>